<organism evidence="7 8">
    <name type="scientific">Haemaphysalis longicornis</name>
    <name type="common">Bush tick</name>
    <dbReference type="NCBI Taxonomy" id="44386"/>
    <lineage>
        <taxon>Eukaryota</taxon>
        <taxon>Metazoa</taxon>
        <taxon>Ecdysozoa</taxon>
        <taxon>Arthropoda</taxon>
        <taxon>Chelicerata</taxon>
        <taxon>Arachnida</taxon>
        <taxon>Acari</taxon>
        <taxon>Parasitiformes</taxon>
        <taxon>Ixodida</taxon>
        <taxon>Ixodoidea</taxon>
        <taxon>Ixodidae</taxon>
        <taxon>Haemaphysalinae</taxon>
        <taxon>Haemaphysalis</taxon>
    </lineage>
</organism>
<dbReference type="PANTHER" id="PTHR12577">
    <property type="entry name" value="DACHSHUND"/>
    <property type="match status" value="1"/>
</dbReference>
<feature type="region of interest" description="Disordered" evidence="5">
    <location>
        <begin position="330"/>
        <end position="353"/>
    </location>
</feature>
<dbReference type="InterPro" id="IPR003380">
    <property type="entry name" value="SKI/SNO/DAC"/>
</dbReference>
<dbReference type="Gene3D" id="3.10.260.20">
    <property type="entry name" value="Ski"/>
    <property type="match status" value="1"/>
</dbReference>
<feature type="region of interest" description="Disordered" evidence="5">
    <location>
        <begin position="233"/>
        <end position="285"/>
    </location>
</feature>
<evidence type="ECO:0000256" key="3">
    <source>
        <dbReference type="ARBA" id="ARBA00038192"/>
    </source>
</evidence>
<keyword evidence="4" id="KW-0175">Coiled coil</keyword>
<keyword evidence="2" id="KW-0539">Nucleus</keyword>
<dbReference type="PANTHER" id="PTHR12577:SF6">
    <property type="entry name" value="DACHSHUND, ISOFORM B"/>
    <property type="match status" value="1"/>
</dbReference>
<dbReference type="OrthoDB" id="6436112at2759"/>
<dbReference type="AlphaFoldDB" id="A0A9J6GH67"/>
<dbReference type="EMBL" id="JABSTR010000006">
    <property type="protein sequence ID" value="KAH9373856.1"/>
    <property type="molecule type" value="Genomic_DNA"/>
</dbReference>
<protein>
    <recommendedName>
        <fullName evidence="6">SKI/SNO/DAC domain-containing protein</fullName>
    </recommendedName>
</protein>
<dbReference type="Proteomes" id="UP000821853">
    <property type="component" value="Chromosome 4"/>
</dbReference>
<name>A0A9J6GH67_HAELO</name>
<dbReference type="GO" id="GO:0005667">
    <property type="term" value="C:transcription regulator complex"/>
    <property type="evidence" value="ECO:0007669"/>
    <property type="project" value="TreeGrafter"/>
</dbReference>
<dbReference type="GO" id="GO:0000981">
    <property type="term" value="F:DNA-binding transcription factor activity, RNA polymerase II-specific"/>
    <property type="evidence" value="ECO:0007669"/>
    <property type="project" value="TreeGrafter"/>
</dbReference>
<evidence type="ECO:0000313" key="7">
    <source>
        <dbReference type="EMBL" id="KAH9373856.1"/>
    </source>
</evidence>
<dbReference type="GO" id="GO:0000978">
    <property type="term" value="F:RNA polymerase II cis-regulatory region sequence-specific DNA binding"/>
    <property type="evidence" value="ECO:0007669"/>
    <property type="project" value="TreeGrafter"/>
</dbReference>
<comment type="subcellular location">
    <subcellularLocation>
        <location evidence="1">Nucleus</location>
    </subcellularLocation>
</comment>
<evidence type="ECO:0000256" key="5">
    <source>
        <dbReference type="SAM" id="MobiDB-lite"/>
    </source>
</evidence>
<dbReference type="Pfam" id="PF02437">
    <property type="entry name" value="Ski_Sno_DHD"/>
    <property type="match status" value="1"/>
</dbReference>
<comment type="caution">
    <text evidence="7">The sequence shown here is derived from an EMBL/GenBank/DDBJ whole genome shotgun (WGS) entry which is preliminary data.</text>
</comment>
<dbReference type="GO" id="GO:0005634">
    <property type="term" value="C:nucleus"/>
    <property type="evidence" value="ECO:0007669"/>
    <property type="project" value="UniProtKB-SubCell"/>
</dbReference>
<dbReference type="InterPro" id="IPR037000">
    <property type="entry name" value="Ski_DNA-bd_sf"/>
</dbReference>
<comment type="similarity">
    <text evidence="3">Belongs to the DACH/dachshund family.</text>
</comment>
<evidence type="ECO:0000256" key="4">
    <source>
        <dbReference type="SAM" id="Coils"/>
    </source>
</evidence>
<gene>
    <name evidence="7" type="ORF">HPB48_009264</name>
</gene>
<dbReference type="InterPro" id="IPR009061">
    <property type="entry name" value="DNA-bd_dom_put_sf"/>
</dbReference>
<evidence type="ECO:0000313" key="8">
    <source>
        <dbReference type="Proteomes" id="UP000821853"/>
    </source>
</evidence>
<proteinExistence type="inferred from homology"/>
<dbReference type="InterPro" id="IPR052417">
    <property type="entry name" value="Dachshund_domain"/>
</dbReference>
<evidence type="ECO:0000256" key="1">
    <source>
        <dbReference type="ARBA" id="ARBA00004123"/>
    </source>
</evidence>
<evidence type="ECO:0000256" key="2">
    <source>
        <dbReference type="ARBA" id="ARBA00023242"/>
    </source>
</evidence>
<feature type="domain" description="SKI/SNO/DAC" evidence="6">
    <location>
        <begin position="55"/>
        <end position="121"/>
    </location>
</feature>
<dbReference type="SUPFAM" id="SSF46955">
    <property type="entry name" value="Putative DNA-binding domain"/>
    <property type="match status" value="1"/>
</dbReference>
<dbReference type="OMA" id="NTHIGHQ"/>
<feature type="coiled-coil region" evidence="4">
    <location>
        <begin position="413"/>
        <end position="470"/>
    </location>
</feature>
<sequence>MTSPQAQFRTAEATFLEVKYEDAHAYDCEGDVEEGASYDQILGGDQFQMVRGGDAFELFLKHLVGGLHTVYTKLKRLGISPIVCNVEQVRILRGLGAIQPGVNRCKLLACRDFDALYRDCTTASSRPGRPPKRSGILLGLAASAQHQQTGSTMPALQAMKKLRPDGDYGGSFVNGETGYAVLSFGNSATTVRTVTLQTIRVKTIPTELATTYTDDSVDKTTLLLNCLRQQMADPLGRSPTQHGGVQPLLANGRPDSGSRNDAAATPSAERPAPVPLASHKSAAMPPELSMDDSCYLAMEQAHAEVKSAAADIRAGYAFEGAAPLASLQLQERGATSEGSGRTGPQAEDSPDEGLLTKIFIQTVTFEEAALLRAYDVYSMEALLRNIQALLRVAADGARHHERQVSLEKAELGMEILREREMREKVEKQLAEEQKFRVLYQRRLRRERRSRRKVQEQLQNEIRRRLKAEDSLRDTPADTVRFLGGQLFGCACRSDALAGPIS</sequence>
<dbReference type="FunFam" id="3.10.260.20:FF:000001">
    <property type="entry name" value="Dachshund homolog 1"/>
    <property type="match status" value="1"/>
</dbReference>
<dbReference type="VEuPathDB" id="VectorBase:HLOH_042946"/>
<evidence type="ECO:0000259" key="6">
    <source>
        <dbReference type="Pfam" id="PF02437"/>
    </source>
</evidence>
<keyword evidence="8" id="KW-1185">Reference proteome</keyword>
<reference evidence="7 8" key="1">
    <citation type="journal article" date="2020" name="Cell">
        <title>Large-Scale Comparative Analyses of Tick Genomes Elucidate Their Genetic Diversity and Vector Capacities.</title>
        <authorList>
            <consortium name="Tick Genome and Microbiome Consortium (TIGMIC)"/>
            <person name="Jia N."/>
            <person name="Wang J."/>
            <person name="Shi W."/>
            <person name="Du L."/>
            <person name="Sun Y."/>
            <person name="Zhan W."/>
            <person name="Jiang J.F."/>
            <person name="Wang Q."/>
            <person name="Zhang B."/>
            <person name="Ji P."/>
            <person name="Bell-Sakyi L."/>
            <person name="Cui X.M."/>
            <person name="Yuan T.T."/>
            <person name="Jiang B.G."/>
            <person name="Yang W.F."/>
            <person name="Lam T.T."/>
            <person name="Chang Q.C."/>
            <person name="Ding S.J."/>
            <person name="Wang X.J."/>
            <person name="Zhu J.G."/>
            <person name="Ruan X.D."/>
            <person name="Zhao L."/>
            <person name="Wei J.T."/>
            <person name="Ye R.Z."/>
            <person name="Que T.C."/>
            <person name="Du C.H."/>
            <person name="Zhou Y.H."/>
            <person name="Cheng J.X."/>
            <person name="Dai P.F."/>
            <person name="Guo W.B."/>
            <person name="Han X.H."/>
            <person name="Huang E.J."/>
            <person name="Li L.F."/>
            <person name="Wei W."/>
            <person name="Gao Y.C."/>
            <person name="Liu J.Z."/>
            <person name="Shao H.Z."/>
            <person name="Wang X."/>
            <person name="Wang C.C."/>
            <person name="Yang T.C."/>
            <person name="Huo Q.B."/>
            <person name="Li W."/>
            <person name="Chen H.Y."/>
            <person name="Chen S.E."/>
            <person name="Zhou L.G."/>
            <person name="Ni X.B."/>
            <person name="Tian J.H."/>
            <person name="Sheng Y."/>
            <person name="Liu T."/>
            <person name="Pan Y.S."/>
            <person name="Xia L.Y."/>
            <person name="Li J."/>
            <person name="Zhao F."/>
            <person name="Cao W.C."/>
        </authorList>
    </citation>
    <scope>NUCLEOTIDE SEQUENCE [LARGE SCALE GENOMIC DNA]</scope>
    <source>
        <strain evidence="7">HaeL-2018</strain>
    </source>
</reference>
<accession>A0A9J6GH67</accession>